<dbReference type="Pfam" id="PF08349">
    <property type="entry name" value="DUF1722"/>
    <property type="match status" value="1"/>
</dbReference>
<dbReference type="PANTHER" id="PTHR30087:SF0">
    <property type="entry name" value="INNER MEMBRANE PROTEIN"/>
    <property type="match status" value="1"/>
</dbReference>
<protein>
    <submittedName>
        <fullName evidence="2">YbgA family protein</fullName>
    </submittedName>
</protein>
<sequence length="316" mass="36631">MSKLAIGISSCLLGQAVRFDGGHKGFHFAMKSLADFVDYIDVCPEMGIGMPSPRPALRLNLIDNQIRMTLSQDESEDYTEKMNQFSEKTFEQFPLLSGYIVCAKSPSCGLERVRIYNPVDKSNKKIGTGIYTSALIKKFPWLPIEEDGRLNDPLIRENFVGRIFALHELQTIMQNGLTKAKFVQFHTQYKLILLSHSQSDYRLLGKKIAQLNTHDDLAKFYAEYRLQLMETMSKIANRRNHTNVLMHIQGYFKKFLTPEQKAELSDVVLRYHKGLLPLLSPLTLFIHYMNMFDITYLKSQRYFNPYPETLRLRYGY</sequence>
<dbReference type="RefSeq" id="WP_385877536.1">
    <property type="nucleotide sequence ID" value="NZ_JBHLXE010000100.1"/>
</dbReference>
<evidence type="ECO:0000313" key="3">
    <source>
        <dbReference type="Proteomes" id="UP001589758"/>
    </source>
</evidence>
<accession>A0ABV6CBQ4</accession>
<dbReference type="InterPro" id="IPR013560">
    <property type="entry name" value="DUF1722"/>
</dbReference>
<comment type="caution">
    <text evidence="2">The sequence shown here is derived from an EMBL/GenBank/DDBJ whole genome shotgun (WGS) entry which is preliminary data.</text>
</comment>
<keyword evidence="3" id="KW-1185">Reference proteome</keyword>
<organism evidence="2 3">
    <name type="scientific">Thorsellia kenyensis</name>
    <dbReference type="NCBI Taxonomy" id="1549888"/>
    <lineage>
        <taxon>Bacteria</taxon>
        <taxon>Pseudomonadati</taxon>
        <taxon>Pseudomonadota</taxon>
        <taxon>Gammaproteobacteria</taxon>
        <taxon>Enterobacterales</taxon>
        <taxon>Thorselliaceae</taxon>
        <taxon>Thorsellia</taxon>
    </lineage>
</organism>
<dbReference type="EMBL" id="JBHLXE010000100">
    <property type="protein sequence ID" value="MFC0180426.1"/>
    <property type="molecule type" value="Genomic_DNA"/>
</dbReference>
<dbReference type="Proteomes" id="UP001589758">
    <property type="component" value="Unassembled WGS sequence"/>
</dbReference>
<feature type="domain" description="DUF1722" evidence="1">
    <location>
        <begin position="190"/>
        <end position="307"/>
    </location>
</feature>
<dbReference type="PIRSF" id="PIRSF037004">
    <property type="entry name" value="UCP037004"/>
    <property type="match status" value="1"/>
</dbReference>
<gene>
    <name evidence="2" type="ORF">ACFFIT_10095</name>
</gene>
<dbReference type="PANTHER" id="PTHR30087">
    <property type="entry name" value="INNER MEMBRANE PROTEIN"/>
    <property type="match status" value="1"/>
</dbReference>
<evidence type="ECO:0000313" key="2">
    <source>
        <dbReference type="EMBL" id="MFC0180426.1"/>
    </source>
</evidence>
<proteinExistence type="predicted"/>
<evidence type="ECO:0000259" key="1">
    <source>
        <dbReference type="Pfam" id="PF08349"/>
    </source>
</evidence>
<name>A0ABV6CBQ4_9GAMM</name>
<dbReference type="Pfam" id="PF04463">
    <property type="entry name" value="2-thiour_desulf"/>
    <property type="match status" value="1"/>
</dbReference>
<dbReference type="InterPro" id="IPR007553">
    <property type="entry name" value="2-thiour_desulf"/>
</dbReference>
<dbReference type="InterPro" id="IPR017087">
    <property type="entry name" value="UCP037004"/>
</dbReference>
<reference evidence="2 3" key="1">
    <citation type="submission" date="2024-09" db="EMBL/GenBank/DDBJ databases">
        <authorList>
            <person name="Sun Q."/>
            <person name="Mori K."/>
        </authorList>
    </citation>
    <scope>NUCLEOTIDE SEQUENCE [LARGE SCALE GENOMIC DNA]</scope>
    <source>
        <strain evidence="2 3">CCM 8545</strain>
    </source>
</reference>